<keyword evidence="2 10" id="KW-0723">Serine/threonine-protein kinase</keyword>
<dbReference type="GO" id="GO:0005524">
    <property type="term" value="F:ATP binding"/>
    <property type="evidence" value="ECO:0007669"/>
    <property type="project" value="UniProtKB-UniRule"/>
</dbReference>
<evidence type="ECO:0000256" key="5">
    <source>
        <dbReference type="ARBA" id="ARBA00022741"/>
    </source>
</evidence>
<dbReference type="PROSITE" id="PS50011">
    <property type="entry name" value="PROTEIN_KINASE_DOM"/>
    <property type="match status" value="1"/>
</dbReference>
<keyword evidence="5 9" id="KW-0547">Nucleotide-binding</keyword>
<keyword evidence="8" id="KW-0131">Cell cycle</keyword>
<dbReference type="FunFam" id="1.10.510.10:FF:000611">
    <property type="entry name" value="CMGC family protein kinase"/>
    <property type="match status" value="1"/>
</dbReference>
<dbReference type="Gene3D" id="3.30.200.20">
    <property type="entry name" value="Phosphorylase Kinase, domain 1"/>
    <property type="match status" value="1"/>
</dbReference>
<dbReference type="GO" id="GO:0005634">
    <property type="term" value="C:nucleus"/>
    <property type="evidence" value="ECO:0007669"/>
    <property type="project" value="TreeGrafter"/>
</dbReference>
<evidence type="ECO:0000256" key="1">
    <source>
        <dbReference type="ARBA" id="ARBA00006485"/>
    </source>
</evidence>
<dbReference type="Pfam" id="PF00069">
    <property type="entry name" value="Pkinase"/>
    <property type="match status" value="1"/>
</dbReference>
<dbReference type="Gene3D" id="1.10.510.10">
    <property type="entry name" value="Transferase(Phosphotransferase) domain 1"/>
    <property type="match status" value="1"/>
</dbReference>
<accession>A0AAV7Y440</accession>
<comment type="similarity">
    <text evidence="1">Belongs to the protein kinase superfamily. CMGC Ser/Thr protein kinase family. CDC2/CDKX subfamily.</text>
</comment>
<protein>
    <submittedName>
        <fullName evidence="12 13">Cyclin-dependent-like kinase</fullName>
    </submittedName>
</protein>
<evidence type="ECO:0000256" key="4">
    <source>
        <dbReference type="ARBA" id="ARBA00022679"/>
    </source>
</evidence>
<reference evidence="13" key="1">
    <citation type="submission" date="2022-08" db="EMBL/GenBank/DDBJ databases">
        <title>Novel sulfate-reducing endosymbionts in the free-living metamonad Anaeramoeba.</title>
        <authorList>
            <person name="Jerlstrom-Hultqvist J."/>
            <person name="Cepicka I."/>
            <person name="Gallot-Lavallee L."/>
            <person name="Salas-Leiva D."/>
            <person name="Curtis B.A."/>
            <person name="Zahonova K."/>
            <person name="Pipaliya S."/>
            <person name="Dacks J."/>
            <person name="Roger A.J."/>
        </authorList>
    </citation>
    <scope>NUCLEOTIDE SEQUENCE</scope>
    <source>
        <strain evidence="13">Schooner1</strain>
    </source>
</reference>
<dbReference type="Proteomes" id="UP001150062">
    <property type="component" value="Unassembled WGS sequence"/>
</dbReference>
<dbReference type="PANTHER" id="PTHR24056">
    <property type="entry name" value="CELL DIVISION PROTEIN KINASE"/>
    <property type="match status" value="1"/>
</dbReference>
<dbReference type="PROSITE" id="PS00107">
    <property type="entry name" value="PROTEIN_KINASE_ATP"/>
    <property type="match status" value="1"/>
</dbReference>
<dbReference type="InterPro" id="IPR000719">
    <property type="entry name" value="Prot_kinase_dom"/>
</dbReference>
<dbReference type="Proteomes" id="UP001146793">
    <property type="component" value="Unassembled WGS sequence"/>
</dbReference>
<evidence type="ECO:0000256" key="10">
    <source>
        <dbReference type="RuleBase" id="RU000304"/>
    </source>
</evidence>
<dbReference type="SUPFAM" id="SSF56112">
    <property type="entry name" value="Protein kinase-like (PK-like)"/>
    <property type="match status" value="1"/>
</dbReference>
<dbReference type="GO" id="GO:0004693">
    <property type="term" value="F:cyclin-dependent protein serine/threonine kinase activity"/>
    <property type="evidence" value="ECO:0007669"/>
    <property type="project" value="TreeGrafter"/>
</dbReference>
<dbReference type="PANTHER" id="PTHR24056:SF46">
    <property type="entry name" value="CYCLIN-DEPENDENT KINASE 5"/>
    <property type="match status" value="1"/>
</dbReference>
<dbReference type="AlphaFoldDB" id="A0AAV7Y440"/>
<dbReference type="EMBL" id="JANTQA010000072">
    <property type="protein sequence ID" value="KAJ3424621.1"/>
    <property type="molecule type" value="Genomic_DNA"/>
</dbReference>
<feature type="binding site" evidence="9">
    <location>
        <position position="41"/>
    </location>
    <ligand>
        <name>ATP</name>
        <dbReference type="ChEBI" id="CHEBI:30616"/>
    </ligand>
</feature>
<evidence type="ECO:0000256" key="9">
    <source>
        <dbReference type="PROSITE-ProRule" id="PRU10141"/>
    </source>
</evidence>
<keyword evidence="3" id="KW-0132">Cell division</keyword>
<evidence type="ECO:0000256" key="2">
    <source>
        <dbReference type="ARBA" id="ARBA00022527"/>
    </source>
</evidence>
<keyword evidence="6 12" id="KW-0418">Kinase</keyword>
<keyword evidence="7 9" id="KW-0067">ATP-binding</keyword>
<dbReference type="FunFam" id="3.30.200.20:FF:000144">
    <property type="entry name" value="Cyclin-dependent kinase 5"/>
    <property type="match status" value="1"/>
</dbReference>
<evidence type="ECO:0000313" key="14">
    <source>
        <dbReference type="Proteomes" id="UP001146793"/>
    </source>
</evidence>
<evidence type="ECO:0000313" key="13">
    <source>
        <dbReference type="EMBL" id="KAJ6247522.1"/>
    </source>
</evidence>
<dbReference type="PROSITE" id="PS00108">
    <property type="entry name" value="PROTEIN_KINASE_ST"/>
    <property type="match status" value="1"/>
</dbReference>
<dbReference type="InterPro" id="IPR017441">
    <property type="entry name" value="Protein_kinase_ATP_BS"/>
</dbReference>
<dbReference type="CDD" id="cd07829">
    <property type="entry name" value="STKc_CDK_like"/>
    <property type="match status" value="1"/>
</dbReference>
<dbReference type="InterPro" id="IPR050108">
    <property type="entry name" value="CDK"/>
</dbReference>
<keyword evidence="15" id="KW-1185">Reference proteome</keyword>
<evidence type="ECO:0000259" key="11">
    <source>
        <dbReference type="PROSITE" id="PS50011"/>
    </source>
</evidence>
<dbReference type="GO" id="GO:0005737">
    <property type="term" value="C:cytoplasm"/>
    <property type="evidence" value="ECO:0007669"/>
    <property type="project" value="TreeGrafter"/>
</dbReference>
<evidence type="ECO:0000313" key="15">
    <source>
        <dbReference type="Proteomes" id="UP001150062"/>
    </source>
</evidence>
<keyword evidence="4" id="KW-0808">Transferase</keyword>
<dbReference type="SMART" id="SM00220">
    <property type="entry name" value="S_TKc"/>
    <property type="match status" value="1"/>
</dbReference>
<organism evidence="12 14">
    <name type="scientific">Anaeramoeba flamelloides</name>
    <dbReference type="NCBI Taxonomy" id="1746091"/>
    <lineage>
        <taxon>Eukaryota</taxon>
        <taxon>Metamonada</taxon>
        <taxon>Anaeramoebidae</taxon>
        <taxon>Anaeramoeba</taxon>
    </lineage>
</organism>
<evidence type="ECO:0000256" key="8">
    <source>
        <dbReference type="ARBA" id="ARBA00023306"/>
    </source>
</evidence>
<dbReference type="GO" id="GO:0051301">
    <property type="term" value="P:cell division"/>
    <property type="evidence" value="ECO:0007669"/>
    <property type="project" value="UniProtKB-KW"/>
</dbReference>
<evidence type="ECO:0000313" key="12">
    <source>
        <dbReference type="EMBL" id="KAJ3424621.1"/>
    </source>
</evidence>
<comment type="caution">
    <text evidence="12">The sequence shown here is derived from an EMBL/GenBank/DDBJ whole genome shotgun (WGS) entry which is preliminary data.</text>
</comment>
<evidence type="ECO:0000256" key="7">
    <source>
        <dbReference type="ARBA" id="ARBA00022840"/>
    </source>
</evidence>
<dbReference type="InterPro" id="IPR011009">
    <property type="entry name" value="Kinase-like_dom_sf"/>
</dbReference>
<evidence type="ECO:0000256" key="3">
    <source>
        <dbReference type="ARBA" id="ARBA00022618"/>
    </source>
</evidence>
<dbReference type="InterPro" id="IPR008271">
    <property type="entry name" value="Ser/Thr_kinase_AS"/>
</dbReference>
<proteinExistence type="inferred from homology"/>
<dbReference type="EMBL" id="JAOAOG010000126">
    <property type="protein sequence ID" value="KAJ6247522.1"/>
    <property type="molecule type" value="Genomic_DNA"/>
</dbReference>
<sequence length="302" mass="34365">MTQIGGLISQRFTNLKKIGSGTYGIVYKATSKKTGEIFALKNIRLDSVDEGVPSTAIREISLLKDLRHPNIVRLTDVLHSNRKLTLVFEYLDHDLKKYMDSLNSPLPVRQIKSFTFQILRGLAYCAEQRVLHRDLKPQNLLINQTGELKLADFGLARAFGIPMKAYSSEVVTLWYRPPDVLLGNQKYGTSVDIWGAGCIFAEMYLGKPLFKGRDAPSQLKKIFTKLGTPTKEEWPEMTELPEWKNFNPKECKGYSLRDLVPSIDDEDGYDLLSKMLQCDPNKRISALDALDHDYFNDIIQND</sequence>
<feature type="domain" description="Protein kinase" evidence="11">
    <location>
        <begin position="12"/>
        <end position="295"/>
    </location>
</feature>
<name>A0AAV7Y440_9EUKA</name>
<gene>
    <name evidence="12" type="ORF">M0812_29344</name>
    <name evidence="13" type="ORF">M0813_18559</name>
</gene>
<reference evidence="12" key="2">
    <citation type="submission" date="2022-08" db="EMBL/GenBank/DDBJ databases">
        <title>Novel sulphate-reducing endosymbionts in the free-living metamonad Anaeramoeba.</title>
        <authorList>
            <person name="Jerlstrom-Hultqvist J."/>
            <person name="Cepicka I."/>
            <person name="Gallot-Lavallee L."/>
            <person name="Salas-Leiva D."/>
            <person name="Curtis B.A."/>
            <person name="Zahonova K."/>
            <person name="Pipaliya S."/>
            <person name="Dacks J."/>
            <person name="Roger A.J."/>
        </authorList>
    </citation>
    <scope>NUCLEOTIDE SEQUENCE</scope>
    <source>
        <strain evidence="12">Busselton2</strain>
    </source>
</reference>
<evidence type="ECO:0000256" key="6">
    <source>
        <dbReference type="ARBA" id="ARBA00022777"/>
    </source>
</evidence>